<dbReference type="SUPFAM" id="SSF56796">
    <property type="entry name" value="Dehydroquinate synthase-like"/>
    <property type="match status" value="1"/>
</dbReference>
<dbReference type="Pfam" id="PF00465">
    <property type="entry name" value="Fe-ADH"/>
    <property type="match status" value="1"/>
</dbReference>
<dbReference type="PROSITE" id="PS00913">
    <property type="entry name" value="ADH_IRON_1"/>
    <property type="match status" value="1"/>
</dbReference>
<protein>
    <submittedName>
        <fullName evidence="7">Alcohol dehydrogenase</fullName>
    </submittedName>
</protein>
<dbReference type="GO" id="GO:0004022">
    <property type="term" value="F:alcohol dehydrogenase (NAD+) activity"/>
    <property type="evidence" value="ECO:0007669"/>
    <property type="project" value="TreeGrafter"/>
</dbReference>
<evidence type="ECO:0000313" key="8">
    <source>
        <dbReference type="Proteomes" id="UP000243807"/>
    </source>
</evidence>
<accession>A0A1P8UKP0</accession>
<dbReference type="PANTHER" id="PTHR11496">
    <property type="entry name" value="ALCOHOL DEHYDROGENASE"/>
    <property type="match status" value="1"/>
</dbReference>
<evidence type="ECO:0000256" key="3">
    <source>
        <dbReference type="ARBA" id="ARBA00023002"/>
    </source>
</evidence>
<comment type="similarity">
    <text evidence="2">Belongs to the iron-containing alcohol dehydrogenase family.</text>
</comment>
<feature type="domain" description="Fe-containing alcohol dehydrogenase-like C-terminal" evidence="6">
    <location>
        <begin position="195"/>
        <end position="382"/>
    </location>
</feature>
<keyword evidence="3" id="KW-0560">Oxidoreductase</keyword>
<evidence type="ECO:0000256" key="2">
    <source>
        <dbReference type="ARBA" id="ARBA00007358"/>
    </source>
</evidence>
<keyword evidence="8" id="KW-1185">Reference proteome</keyword>
<dbReference type="InterPro" id="IPR039697">
    <property type="entry name" value="Alcohol_dehydrogenase_Fe"/>
</dbReference>
<dbReference type="AlphaFoldDB" id="A0A1P8UKP0"/>
<dbReference type="Pfam" id="PF25137">
    <property type="entry name" value="ADH_Fe_C"/>
    <property type="match status" value="1"/>
</dbReference>
<organism evidence="7 8">
    <name type="scientific">Acidihalobacter ferrooxydans</name>
    <dbReference type="NCBI Taxonomy" id="1765967"/>
    <lineage>
        <taxon>Bacteria</taxon>
        <taxon>Pseudomonadati</taxon>
        <taxon>Pseudomonadota</taxon>
        <taxon>Gammaproteobacteria</taxon>
        <taxon>Chromatiales</taxon>
        <taxon>Ectothiorhodospiraceae</taxon>
        <taxon>Acidihalobacter</taxon>
    </lineage>
</organism>
<gene>
    <name evidence="7" type="ORF">BW247_15960</name>
</gene>
<dbReference type="Gene3D" id="3.40.50.1970">
    <property type="match status" value="1"/>
</dbReference>
<dbReference type="CDD" id="cd14861">
    <property type="entry name" value="Fe-ADH-like"/>
    <property type="match status" value="1"/>
</dbReference>
<name>A0A1P8UKP0_9GAMM</name>
<feature type="domain" description="Alcohol dehydrogenase iron-type/glycerol dehydrogenase GldA" evidence="5">
    <location>
        <begin position="11"/>
        <end position="184"/>
    </location>
</feature>
<evidence type="ECO:0000256" key="4">
    <source>
        <dbReference type="ARBA" id="ARBA00023027"/>
    </source>
</evidence>
<dbReference type="STRING" id="1765967.BW247_15960"/>
<dbReference type="InterPro" id="IPR056798">
    <property type="entry name" value="ADH_Fe_C"/>
</dbReference>
<keyword evidence="4" id="KW-0520">NAD</keyword>
<dbReference type="KEGG" id="afy:BW247_15960"/>
<evidence type="ECO:0000313" key="7">
    <source>
        <dbReference type="EMBL" id="APZ44400.1"/>
    </source>
</evidence>
<dbReference type="PANTHER" id="PTHR11496:SF102">
    <property type="entry name" value="ALCOHOL DEHYDROGENASE 4"/>
    <property type="match status" value="1"/>
</dbReference>
<dbReference type="OrthoDB" id="9815791at2"/>
<dbReference type="Proteomes" id="UP000243807">
    <property type="component" value="Chromosome"/>
</dbReference>
<evidence type="ECO:0000259" key="5">
    <source>
        <dbReference type="Pfam" id="PF00465"/>
    </source>
</evidence>
<dbReference type="FunFam" id="1.20.1090.10:FF:000001">
    <property type="entry name" value="Aldehyde-alcohol dehydrogenase"/>
    <property type="match status" value="1"/>
</dbReference>
<sequence>MSLPVGNWNYPTHTRFGAGRIRELPDACAALGIARPLLVTDPGLAALPLLAAARDSLAAAGRPASVFSALKPNPVGANVEAGVAQYRADGCDGVIAFGGGSALDVGKTVALMAGQRRPLWDFEDCGDNYLRADPAGIAAVVAVPTTAGTGSEMGRAAVIVNEAEQRKVIVFHPRMLPGEVIMDPELTVGLPSKLTAWTGLDALAHCLEAWCAPGFHPLADGIALEGMRLIHDSLPRAYADGADLRARGDMLAAAGMGATAFQKGLGAIHALSHPVGAHYDTHHGLTNAVFMPYVLVFNRPAIETRLEAAARYLGLPQPGFDGFLQWVMALREQLDIPHTLAELGVDAAAAGRIAAEAEQDPSAAGNPVPVKAPELERIFLAAVAGRLDA</sequence>
<evidence type="ECO:0000256" key="1">
    <source>
        <dbReference type="ARBA" id="ARBA00001962"/>
    </source>
</evidence>
<dbReference type="Gene3D" id="1.20.1090.10">
    <property type="entry name" value="Dehydroquinate synthase-like - alpha domain"/>
    <property type="match status" value="1"/>
</dbReference>
<evidence type="ECO:0000259" key="6">
    <source>
        <dbReference type="Pfam" id="PF25137"/>
    </source>
</evidence>
<dbReference type="FunFam" id="3.40.50.1970:FF:000003">
    <property type="entry name" value="Alcohol dehydrogenase, iron-containing"/>
    <property type="match status" value="1"/>
</dbReference>
<dbReference type="GO" id="GO:0046872">
    <property type="term" value="F:metal ion binding"/>
    <property type="evidence" value="ECO:0007669"/>
    <property type="project" value="InterPro"/>
</dbReference>
<dbReference type="InterPro" id="IPR018211">
    <property type="entry name" value="ADH_Fe_CS"/>
</dbReference>
<dbReference type="InterPro" id="IPR001670">
    <property type="entry name" value="ADH_Fe/GldA"/>
</dbReference>
<dbReference type="PROSITE" id="PS00060">
    <property type="entry name" value="ADH_IRON_2"/>
    <property type="match status" value="1"/>
</dbReference>
<dbReference type="RefSeq" id="WP_076838102.1">
    <property type="nucleotide sequence ID" value="NZ_CP019434.1"/>
</dbReference>
<proteinExistence type="inferred from homology"/>
<dbReference type="EMBL" id="CP019434">
    <property type="protein sequence ID" value="APZ44400.1"/>
    <property type="molecule type" value="Genomic_DNA"/>
</dbReference>
<comment type="cofactor">
    <cofactor evidence="1">
        <name>Fe cation</name>
        <dbReference type="ChEBI" id="CHEBI:24875"/>
    </cofactor>
</comment>
<reference evidence="7 8" key="1">
    <citation type="submission" date="2017-01" db="EMBL/GenBank/DDBJ databases">
        <title>Draft sequence of Acidihalobacter ferrooxidans strain DSM 14175 (strain V8).</title>
        <authorList>
            <person name="Khaleque H.N."/>
            <person name="Ramsay J.P."/>
            <person name="Murphy R.J.T."/>
            <person name="Kaksonen A.H."/>
            <person name="Boxall N.J."/>
            <person name="Watkin E.L.J."/>
        </authorList>
    </citation>
    <scope>NUCLEOTIDE SEQUENCE [LARGE SCALE GENOMIC DNA]</scope>
    <source>
        <strain evidence="7 8">V8</strain>
    </source>
</reference>